<dbReference type="Pfam" id="PF06097">
    <property type="entry name" value="DUF945"/>
    <property type="match status" value="1"/>
</dbReference>
<name>A0A4R3M6G9_9BURK</name>
<dbReference type="InterPro" id="IPR010352">
    <property type="entry name" value="DUF945"/>
</dbReference>
<accession>A0A4R3M6G9</accession>
<dbReference type="Proteomes" id="UP000295525">
    <property type="component" value="Unassembled WGS sequence"/>
</dbReference>
<protein>
    <submittedName>
        <fullName evidence="1">Uncharacterized protein YdgA (DUF945 family)</fullName>
    </submittedName>
</protein>
<organism evidence="1 2">
    <name type="scientific">Paralcaligenes ureilyticus</name>
    <dbReference type="NCBI Taxonomy" id="627131"/>
    <lineage>
        <taxon>Bacteria</taxon>
        <taxon>Pseudomonadati</taxon>
        <taxon>Pseudomonadota</taxon>
        <taxon>Betaproteobacteria</taxon>
        <taxon>Burkholderiales</taxon>
        <taxon>Alcaligenaceae</taxon>
        <taxon>Paralcaligenes</taxon>
    </lineage>
</organism>
<reference evidence="1 2" key="1">
    <citation type="submission" date="2019-03" db="EMBL/GenBank/DDBJ databases">
        <title>Genomic Encyclopedia of Type Strains, Phase IV (KMG-IV): sequencing the most valuable type-strain genomes for metagenomic binning, comparative biology and taxonomic classification.</title>
        <authorList>
            <person name="Goeker M."/>
        </authorList>
    </citation>
    <scope>NUCLEOTIDE SEQUENCE [LARGE SCALE GENOMIC DNA]</scope>
    <source>
        <strain evidence="1 2">DSM 24591</strain>
    </source>
</reference>
<dbReference type="RefSeq" id="WP_165930968.1">
    <property type="nucleotide sequence ID" value="NZ_SMAJ01000005.1"/>
</dbReference>
<comment type="caution">
    <text evidence="1">The sequence shown here is derived from an EMBL/GenBank/DDBJ whole genome shotgun (WGS) entry which is preliminary data.</text>
</comment>
<gene>
    <name evidence="1" type="ORF">EDC26_105127</name>
</gene>
<evidence type="ECO:0000313" key="1">
    <source>
        <dbReference type="EMBL" id="TCT08576.1"/>
    </source>
</evidence>
<evidence type="ECO:0000313" key="2">
    <source>
        <dbReference type="Proteomes" id="UP000295525"/>
    </source>
</evidence>
<dbReference type="EMBL" id="SMAJ01000005">
    <property type="protein sequence ID" value="TCT08576.1"/>
    <property type="molecule type" value="Genomic_DNA"/>
</dbReference>
<keyword evidence="2" id="KW-1185">Reference proteome</keyword>
<dbReference type="AlphaFoldDB" id="A0A4R3M6G9"/>
<sequence>MKTSAKLLGIVVVLGVAYTGSSWYVGKRAQTVIEQAVVQANQRLVKMLGPDLGGSGLKVSIVDYKRGVFSSDVVYTLAMIGNDGKPMEFKLADHLQHGPFPIEALRAGSAMPMLAYSQAQLMPTAATQKWFDSAKGEAPVAAVTKIGFSGQGDSQWDLKPLTYAEDGTSTQFSGGKVNIVFSQDYKNSTVSGRFDSLGFAQTQPREEVQIKGIVLGSKTTTPAEGVTHIQNSLNADSMAFSSDSDEPVQVQKLAVGLNTQQKDQLLDADLHYELGQVSAAKADLGSMSFTGRASHFNIDAVNALANQYNAFKAAHGVQNDEDLQLTDAESATLREKFMDVLASNPSVSVDSLVWKNDKGESTASLKLDLSSPSDKAAAAQAGLDTLLPQILKQIALNFSISKPMLSRLASQLQGGTQANPQADAVGGMLFDAYAGKLQAAGLAKVDGDKAVAAIKYENNSVDVNGKKMSVMEFAQRAMAVAM</sequence>
<proteinExistence type="predicted"/>